<evidence type="ECO:0000256" key="1">
    <source>
        <dbReference type="ARBA" id="ARBA00010742"/>
    </source>
</evidence>
<comment type="similarity">
    <text evidence="1">Belongs to the bacterial solute-binding protein SsuA/TauA family.</text>
</comment>
<dbReference type="Pfam" id="PF09084">
    <property type="entry name" value="NMT1"/>
    <property type="match status" value="1"/>
</dbReference>
<dbReference type="STRING" id="545694.TREPR_2143"/>
<reference evidence="4" key="1">
    <citation type="submission" date="2009-12" db="EMBL/GenBank/DDBJ databases">
        <title>Complete sequence of Treponema primitia strain ZAS-2.</title>
        <authorList>
            <person name="Tetu S.G."/>
            <person name="Matson E."/>
            <person name="Ren Q."/>
            <person name="Seshadri R."/>
            <person name="Elbourne L."/>
            <person name="Hassan K.A."/>
            <person name="Durkin A."/>
            <person name="Radune D."/>
            <person name="Mohamoud Y."/>
            <person name="Shay R."/>
            <person name="Jin S."/>
            <person name="Zhang X."/>
            <person name="Lucey K."/>
            <person name="Ballor N.R."/>
            <person name="Ottesen E."/>
            <person name="Rosenthal R."/>
            <person name="Allen A."/>
            <person name="Leadbetter J.R."/>
            <person name="Paulsen I.T."/>
        </authorList>
    </citation>
    <scope>NUCLEOTIDE SEQUENCE [LARGE SCALE GENOMIC DNA]</scope>
    <source>
        <strain evidence="4">ATCC BAA-887 / DSM 12427 / ZAS-2</strain>
    </source>
</reference>
<sequence length="335" mass="35999">MKKNQLFLLLLAGIFAATLILGGCAKKEALAAGEQTIDKIRLGVMAGATLVADVGVADGIFKKHGLDVEITTFAAGINTIDAITIGQLDIGLAADFAILNRIGGTPNSPLRIFTGNASILNNSQLFSQDPSVKTPADLAGKSVLVHLGTVGEYYWAQTWTGVGVPESRIKYLPVDSPLEAVAVLQTGAAQGYYANGKTAEEVKKIEGIHVVGELHDYVPSTVGILIASEQFLREHQRAVEKYLKALDELYGIVAKDPQRAAEISYKTSGVPVEIGLQTLKTQTLAVDVNQDTFDALKAMYQWLEGKGLIKYPYDLYKTVDTTALKAAFPDRAVYK</sequence>
<feature type="domain" description="Solute-binding protein family 3/N-terminal" evidence="2">
    <location>
        <begin position="39"/>
        <end position="271"/>
    </location>
</feature>
<evidence type="ECO:0000313" key="3">
    <source>
        <dbReference type="EMBL" id="AEF86278.1"/>
    </source>
</evidence>
<dbReference type="HOGENOM" id="CLU_028871_12_1_12"/>
<reference evidence="3 4" key="2">
    <citation type="journal article" date="2011" name="ISME J.">
        <title>RNA-seq reveals cooperative metabolic interactions between two termite-gut spirochete species in co-culture.</title>
        <authorList>
            <person name="Rosenthal A.Z."/>
            <person name="Matson E.G."/>
            <person name="Eldar A."/>
            <person name="Leadbetter J.R."/>
        </authorList>
    </citation>
    <scope>NUCLEOTIDE SEQUENCE [LARGE SCALE GENOMIC DNA]</scope>
    <source>
        <strain evidence="4">ATCC BAA-887 / DSM 12427 / ZAS-2</strain>
    </source>
</reference>
<evidence type="ECO:0000313" key="4">
    <source>
        <dbReference type="Proteomes" id="UP000009223"/>
    </source>
</evidence>
<dbReference type="InterPro" id="IPR015168">
    <property type="entry name" value="SsuA/THI5"/>
</dbReference>
<dbReference type="EMBL" id="CP001843">
    <property type="protein sequence ID" value="AEF86278.1"/>
    <property type="molecule type" value="Genomic_DNA"/>
</dbReference>
<dbReference type="KEGG" id="tpi:TREPR_2143"/>
<keyword evidence="4" id="KW-1185">Reference proteome</keyword>
<name>F5YJ51_TREPZ</name>
<dbReference type="eggNOG" id="COG0715">
    <property type="taxonomic scope" value="Bacteria"/>
</dbReference>
<dbReference type="RefSeq" id="WP_015708031.1">
    <property type="nucleotide sequence ID" value="NC_015578.1"/>
</dbReference>
<dbReference type="Gene3D" id="3.40.190.10">
    <property type="entry name" value="Periplasmic binding protein-like II"/>
    <property type="match status" value="2"/>
</dbReference>
<protein>
    <submittedName>
        <fullName evidence="3">Putative lipoprotein</fullName>
    </submittedName>
</protein>
<dbReference type="Proteomes" id="UP000009223">
    <property type="component" value="Chromosome"/>
</dbReference>
<dbReference type="PANTHER" id="PTHR30024:SF42">
    <property type="entry name" value="ALIPHATIC SULFONATES-BINDING PROTEIN-RELATED"/>
    <property type="match status" value="1"/>
</dbReference>
<gene>
    <name evidence="3" type="ordered locus">TREPR_2143</name>
</gene>
<dbReference type="InterPro" id="IPR001638">
    <property type="entry name" value="Solute-binding_3/MltF_N"/>
</dbReference>
<dbReference type="AlphaFoldDB" id="F5YJ51"/>
<keyword evidence="3" id="KW-0449">Lipoprotein</keyword>
<evidence type="ECO:0000259" key="2">
    <source>
        <dbReference type="SMART" id="SM00062"/>
    </source>
</evidence>
<proteinExistence type="inferred from homology"/>
<organism evidence="3 4">
    <name type="scientific">Treponema primitia (strain ATCC BAA-887 / DSM 12427 / ZAS-2)</name>
    <dbReference type="NCBI Taxonomy" id="545694"/>
    <lineage>
        <taxon>Bacteria</taxon>
        <taxon>Pseudomonadati</taxon>
        <taxon>Spirochaetota</taxon>
        <taxon>Spirochaetia</taxon>
        <taxon>Spirochaetales</taxon>
        <taxon>Treponemataceae</taxon>
        <taxon>Treponema</taxon>
    </lineage>
</organism>
<dbReference type="PANTHER" id="PTHR30024">
    <property type="entry name" value="ALIPHATIC SULFONATES-BINDING PROTEIN-RELATED"/>
    <property type="match status" value="1"/>
</dbReference>
<dbReference type="SMART" id="SM00062">
    <property type="entry name" value="PBPb"/>
    <property type="match status" value="1"/>
</dbReference>
<accession>F5YJ51</accession>
<dbReference type="PROSITE" id="PS51257">
    <property type="entry name" value="PROKAR_LIPOPROTEIN"/>
    <property type="match status" value="1"/>
</dbReference>
<dbReference type="OrthoDB" id="9814375at2"/>
<dbReference type="SUPFAM" id="SSF53850">
    <property type="entry name" value="Periplasmic binding protein-like II"/>
    <property type="match status" value="1"/>
</dbReference>